<name>A0ABX7VPU4_9BACI</name>
<accession>A0ABX7VPU4</accession>
<feature type="region of interest" description="Disordered" evidence="1">
    <location>
        <begin position="48"/>
        <end position="83"/>
    </location>
</feature>
<feature type="compositionally biased region" description="Basic and acidic residues" evidence="1">
    <location>
        <begin position="68"/>
        <end position="83"/>
    </location>
</feature>
<keyword evidence="4" id="KW-1185">Reference proteome</keyword>
<dbReference type="Proteomes" id="UP000665043">
    <property type="component" value="Chromosome"/>
</dbReference>
<dbReference type="EMBL" id="CP046956">
    <property type="protein sequence ID" value="QTM98914.1"/>
    <property type="molecule type" value="Genomic_DNA"/>
</dbReference>
<proteinExistence type="predicted"/>
<feature type="transmembrane region" description="Helical" evidence="2">
    <location>
        <begin position="12"/>
        <end position="35"/>
    </location>
</feature>
<evidence type="ECO:0000313" key="3">
    <source>
        <dbReference type="EMBL" id="QTM98914.1"/>
    </source>
</evidence>
<protein>
    <submittedName>
        <fullName evidence="3">Uncharacterized protein</fullName>
    </submittedName>
</protein>
<organism evidence="3 4">
    <name type="scientific">Sediminibacillus dalangtanensis</name>
    <dbReference type="NCBI Taxonomy" id="2729421"/>
    <lineage>
        <taxon>Bacteria</taxon>
        <taxon>Bacillati</taxon>
        <taxon>Bacillota</taxon>
        <taxon>Bacilli</taxon>
        <taxon>Bacillales</taxon>
        <taxon>Bacillaceae</taxon>
        <taxon>Sediminibacillus</taxon>
    </lineage>
</organism>
<keyword evidence="2" id="KW-0472">Membrane</keyword>
<keyword evidence="2" id="KW-0812">Transmembrane</keyword>
<dbReference type="RefSeq" id="WP_209367940.1">
    <property type="nucleotide sequence ID" value="NZ_CP046956.1"/>
</dbReference>
<gene>
    <name evidence="3" type="ORF">ERJ70_06125</name>
</gene>
<evidence type="ECO:0000313" key="4">
    <source>
        <dbReference type="Proteomes" id="UP000665043"/>
    </source>
</evidence>
<keyword evidence="2" id="KW-1133">Transmembrane helix</keyword>
<sequence>MPRSGKRKRMGWFGWSLTALGITLVVAVAFFSFVFDLGGIGLFNDRQTETSEQQTEESSESGQSQEELEQKAEETRESVGKEYEDVGDFVAETHDFYNDTTGYGRIDNLDWSEQETEAEEILAVLDEMLPKVKDDALKSDLEKIDQLATSALDDDNKKTVRSLHRMFHDLDIALNDYQGTDKIWGVTNTLK</sequence>
<reference evidence="3 4" key="1">
    <citation type="submission" date="2019-12" db="EMBL/GenBank/DDBJ databases">
        <title>The whole genome sequencing of a strain isolated from a Mars analog, Dalangtan Playa.</title>
        <authorList>
            <person name="Huang T."/>
        </authorList>
    </citation>
    <scope>NUCLEOTIDE SEQUENCE [LARGE SCALE GENOMIC DNA]</scope>
    <source>
        <strain evidence="3 4">DP4-553-S</strain>
    </source>
</reference>
<evidence type="ECO:0000256" key="1">
    <source>
        <dbReference type="SAM" id="MobiDB-lite"/>
    </source>
</evidence>
<evidence type="ECO:0000256" key="2">
    <source>
        <dbReference type="SAM" id="Phobius"/>
    </source>
</evidence>